<name>A0A8H2XNQ4_9AGAM</name>
<keyword evidence="1" id="KW-0472">Membrane</keyword>
<dbReference type="Proteomes" id="UP000663888">
    <property type="component" value="Unassembled WGS sequence"/>
</dbReference>
<evidence type="ECO:0000313" key="2">
    <source>
        <dbReference type="EMBL" id="CAE6431501.1"/>
    </source>
</evidence>
<feature type="transmembrane region" description="Helical" evidence="1">
    <location>
        <begin position="23"/>
        <end position="43"/>
    </location>
</feature>
<evidence type="ECO:0000256" key="1">
    <source>
        <dbReference type="SAM" id="Phobius"/>
    </source>
</evidence>
<organism evidence="2 3">
    <name type="scientific">Rhizoctonia solani</name>
    <dbReference type="NCBI Taxonomy" id="456999"/>
    <lineage>
        <taxon>Eukaryota</taxon>
        <taxon>Fungi</taxon>
        <taxon>Dikarya</taxon>
        <taxon>Basidiomycota</taxon>
        <taxon>Agaricomycotina</taxon>
        <taxon>Agaricomycetes</taxon>
        <taxon>Cantharellales</taxon>
        <taxon>Ceratobasidiaceae</taxon>
        <taxon>Rhizoctonia</taxon>
    </lineage>
</organism>
<protein>
    <submittedName>
        <fullName evidence="2">Uncharacterized protein</fullName>
    </submittedName>
</protein>
<evidence type="ECO:0000313" key="3">
    <source>
        <dbReference type="Proteomes" id="UP000663888"/>
    </source>
</evidence>
<dbReference type="AlphaFoldDB" id="A0A8H2XNQ4"/>
<dbReference type="EMBL" id="CAJMWX010000806">
    <property type="protein sequence ID" value="CAE6431501.1"/>
    <property type="molecule type" value="Genomic_DNA"/>
</dbReference>
<keyword evidence="1" id="KW-1133">Transmembrane helix</keyword>
<sequence length="84" mass="9616">MSALSWIQCLYYELEKSKLYCSLVYLTFLVFAGAFQGGFAVLVRYKYENGDAWSLRSFALISSILPSAGLLPQYWEIFKRKGVV</sequence>
<keyword evidence="1" id="KW-0812">Transmembrane</keyword>
<gene>
    <name evidence="2" type="ORF">RDB_LOCUS36063</name>
</gene>
<accession>A0A8H2XNQ4</accession>
<feature type="transmembrane region" description="Helical" evidence="1">
    <location>
        <begin position="55"/>
        <end position="75"/>
    </location>
</feature>
<reference evidence="2" key="1">
    <citation type="submission" date="2021-01" db="EMBL/GenBank/DDBJ databases">
        <authorList>
            <person name="Kaushik A."/>
        </authorList>
    </citation>
    <scope>NUCLEOTIDE SEQUENCE</scope>
    <source>
        <strain evidence="2">AG4-R118</strain>
    </source>
</reference>
<proteinExistence type="predicted"/>
<comment type="caution">
    <text evidence="2">The sequence shown here is derived from an EMBL/GenBank/DDBJ whole genome shotgun (WGS) entry which is preliminary data.</text>
</comment>